<dbReference type="EMBL" id="CADCUZ010000037">
    <property type="protein sequence ID" value="CAA9405464.1"/>
    <property type="molecule type" value="Genomic_DNA"/>
</dbReference>
<dbReference type="PANTHER" id="PTHR36440">
    <property type="entry name" value="PUTATIVE (AFU_ORTHOLOGUE AFUA_8G07350)-RELATED"/>
    <property type="match status" value="1"/>
</dbReference>
<gene>
    <name evidence="2" type="ORF">AVDCRST_MAG55-905</name>
</gene>
<dbReference type="Gene3D" id="2.60.120.10">
    <property type="entry name" value="Jelly Rolls"/>
    <property type="match status" value="1"/>
</dbReference>
<name>A0A6J4PBG4_9ACTN</name>
<evidence type="ECO:0000313" key="2">
    <source>
        <dbReference type="EMBL" id="CAA9405464.1"/>
    </source>
</evidence>
<accession>A0A6J4PBG4</accession>
<proteinExistence type="predicted"/>
<dbReference type="InterPro" id="IPR053146">
    <property type="entry name" value="QDO-like"/>
</dbReference>
<evidence type="ECO:0000259" key="1">
    <source>
        <dbReference type="Pfam" id="PF07883"/>
    </source>
</evidence>
<organism evidence="2">
    <name type="scientific">uncultured Rubrobacteraceae bacterium</name>
    <dbReference type="NCBI Taxonomy" id="349277"/>
    <lineage>
        <taxon>Bacteria</taxon>
        <taxon>Bacillati</taxon>
        <taxon>Actinomycetota</taxon>
        <taxon>Rubrobacteria</taxon>
        <taxon>Rubrobacterales</taxon>
        <taxon>Rubrobacteraceae</taxon>
        <taxon>environmental samples</taxon>
    </lineage>
</organism>
<dbReference type="SUPFAM" id="SSF51182">
    <property type="entry name" value="RmlC-like cupins"/>
    <property type="match status" value="1"/>
</dbReference>
<feature type="domain" description="Cupin type-2" evidence="1">
    <location>
        <begin position="35"/>
        <end position="97"/>
    </location>
</feature>
<dbReference type="InterPro" id="IPR013096">
    <property type="entry name" value="Cupin_2"/>
</dbReference>
<protein>
    <recommendedName>
        <fullName evidence="1">Cupin type-2 domain-containing protein</fullName>
    </recommendedName>
</protein>
<dbReference type="Pfam" id="PF07883">
    <property type="entry name" value="Cupin_2"/>
    <property type="match status" value="1"/>
</dbReference>
<sequence length="192" mass="21506">MAYAGKVIESPTTRLVFERTAADTNGELLRFEQFVRGGTPEVPEHVHPRQEERFVVLSGRMGVRAAGRERVLKAGEEVVVPPGTPHTFWNAGEEELHHVVELRPALEHEAFSETVFGLQRDGRFPVEGEKRPPNPLQSALLVLGYGNYLAKPPIPVQRALFGPLVLLGRLLGYGNSYPEYSDDRPERSEDER</sequence>
<reference evidence="2" key="1">
    <citation type="submission" date="2020-02" db="EMBL/GenBank/DDBJ databases">
        <authorList>
            <person name="Meier V. D."/>
        </authorList>
    </citation>
    <scope>NUCLEOTIDE SEQUENCE</scope>
    <source>
        <strain evidence="2">AVDCRST_MAG55</strain>
    </source>
</reference>
<dbReference type="PANTHER" id="PTHR36440:SF1">
    <property type="entry name" value="PUTATIVE (AFU_ORTHOLOGUE AFUA_8G07350)-RELATED"/>
    <property type="match status" value="1"/>
</dbReference>
<dbReference type="InterPro" id="IPR011051">
    <property type="entry name" value="RmlC_Cupin_sf"/>
</dbReference>
<dbReference type="InterPro" id="IPR014710">
    <property type="entry name" value="RmlC-like_jellyroll"/>
</dbReference>
<dbReference type="AlphaFoldDB" id="A0A6J4PBG4"/>